<dbReference type="AlphaFoldDB" id="A0A5S5CIU9"/>
<evidence type="ECO:0000256" key="1">
    <source>
        <dbReference type="SAM" id="MobiDB-lite"/>
    </source>
</evidence>
<dbReference type="EMBL" id="VNHS01000001">
    <property type="protein sequence ID" value="TYP79726.1"/>
    <property type="molecule type" value="Genomic_DNA"/>
</dbReference>
<gene>
    <name evidence="3" type="ORF">BCM02_101847</name>
</gene>
<evidence type="ECO:0000313" key="3">
    <source>
        <dbReference type="EMBL" id="TYP79726.1"/>
    </source>
</evidence>
<feature type="transmembrane region" description="Helical" evidence="2">
    <location>
        <begin position="24"/>
        <end position="49"/>
    </location>
</feature>
<sequence length="219" mass="23489">MTPLLLLPPPTSSAEEAPKGFALWTPYFVLACLFAVGGLLRAGHAFVLTDKASSRLPFRASSLVRGRREGLGVARFCPPGQSFSGCYVSTKTQACLHGCRWLHRTLFLNLTALPRGLRGLCPLDIRFRACSIGGGRRVIRLGHAFVLTDKALTSLELTLPPVAPQRGKKIKTAGARAAGGVRMIIRISAPNRPVRSLSWRASPPPGTLSCRPAASAPDR</sequence>
<accession>A0A5S5CIU9</accession>
<keyword evidence="2" id="KW-0472">Membrane</keyword>
<organism evidence="3 4">
    <name type="scientific">Paenibacillus methanolicus</name>
    <dbReference type="NCBI Taxonomy" id="582686"/>
    <lineage>
        <taxon>Bacteria</taxon>
        <taxon>Bacillati</taxon>
        <taxon>Bacillota</taxon>
        <taxon>Bacilli</taxon>
        <taxon>Bacillales</taxon>
        <taxon>Paenibacillaceae</taxon>
        <taxon>Paenibacillus</taxon>
    </lineage>
</organism>
<comment type="caution">
    <text evidence="3">The sequence shown here is derived from an EMBL/GenBank/DDBJ whole genome shotgun (WGS) entry which is preliminary data.</text>
</comment>
<evidence type="ECO:0000256" key="2">
    <source>
        <dbReference type="SAM" id="Phobius"/>
    </source>
</evidence>
<name>A0A5S5CIU9_9BACL</name>
<evidence type="ECO:0000313" key="4">
    <source>
        <dbReference type="Proteomes" id="UP000323257"/>
    </source>
</evidence>
<keyword evidence="2" id="KW-0812">Transmembrane</keyword>
<keyword evidence="4" id="KW-1185">Reference proteome</keyword>
<protein>
    <submittedName>
        <fullName evidence="3">Uncharacterized protein</fullName>
    </submittedName>
</protein>
<proteinExistence type="predicted"/>
<keyword evidence="2" id="KW-1133">Transmembrane helix</keyword>
<dbReference type="Proteomes" id="UP000323257">
    <property type="component" value="Unassembled WGS sequence"/>
</dbReference>
<reference evidence="3 4" key="1">
    <citation type="submission" date="2019-07" db="EMBL/GenBank/DDBJ databases">
        <title>Genomic Encyclopedia of Type Strains, Phase III (KMG-III): the genomes of soil and plant-associated and newly described type strains.</title>
        <authorList>
            <person name="Whitman W."/>
        </authorList>
    </citation>
    <scope>NUCLEOTIDE SEQUENCE [LARGE SCALE GENOMIC DNA]</scope>
    <source>
        <strain evidence="3 4">BL24</strain>
    </source>
</reference>
<feature type="region of interest" description="Disordered" evidence="1">
    <location>
        <begin position="196"/>
        <end position="219"/>
    </location>
</feature>